<reference evidence="2" key="1">
    <citation type="submission" date="2023-01" db="EMBL/GenBank/DDBJ databases">
        <title>Human gut microbiome strain richness.</title>
        <authorList>
            <person name="Chen-Liaw A."/>
        </authorList>
    </citation>
    <scope>NUCLEOTIDE SEQUENCE</scope>
    <source>
        <strain evidence="2">D8_m1001271B151109d0_201107</strain>
    </source>
</reference>
<dbReference type="InterPro" id="IPR017853">
    <property type="entry name" value="GH"/>
</dbReference>
<dbReference type="SUPFAM" id="SSF51445">
    <property type="entry name" value="(Trans)glycosidases"/>
    <property type="match status" value="1"/>
</dbReference>
<dbReference type="AlphaFoldDB" id="A0AAW6CRK6"/>
<dbReference type="GO" id="GO:0008422">
    <property type="term" value="F:beta-glucosidase activity"/>
    <property type="evidence" value="ECO:0007669"/>
    <property type="project" value="TreeGrafter"/>
</dbReference>
<evidence type="ECO:0000313" key="3">
    <source>
        <dbReference type="Proteomes" id="UP001212981"/>
    </source>
</evidence>
<dbReference type="RefSeq" id="WP_229035764.1">
    <property type="nucleotide sequence ID" value="NZ_CALCIP010000005.1"/>
</dbReference>
<dbReference type="GO" id="GO:0005829">
    <property type="term" value="C:cytosol"/>
    <property type="evidence" value="ECO:0007669"/>
    <property type="project" value="TreeGrafter"/>
</dbReference>
<protein>
    <submittedName>
        <fullName evidence="2">Family 1 glycosylhydrolase</fullName>
    </submittedName>
</protein>
<dbReference type="Gene3D" id="3.20.20.80">
    <property type="entry name" value="Glycosidases"/>
    <property type="match status" value="1"/>
</dbReference>
<sequence length="81" mass="9797">MIEDDYRINFIKRYLYYTIKAKEEGCHCHGYLIWSFIDHLSAINAFKNRYGLLELDLSTYKRKPKKSLFWLKDCIEKGIVE</sequence>
<evidence type="ECO:0000256" key="1">
    <source>
        <dbReference type="RuleBase" id="RU003690"/>
    </source>
</evidence>
<organism evidence="2 3">
    <name type="scientific">Faecalicoccus pleomorphus</name>
    <dbReference type="NCBI Taxonomy" id="1323"/>
    <lineage>
        <taxon>Bacteria</taxon>
        <taxon>Bacillati</taxon>
        <taxon>Bacillota</taxon>
        <taxon>Erysipelotrichia</taxon>
        <taxon>Erysipelotrichales</taxon>
        <taxon>Erysipelotrichaceae</taxon>
        <taxon>Faecalicoccus</taxon>
    </lineage>
</organism>
<evidence type="ECO:0000313" key="2">
    <source>
        <dbReference type="EMBL" id="MDB7982387.1"/>
    </source>
</evidence>
<comment type="caution">
    <text evidence="2">The sequence shown here is derived from an EMBL/GenBank/DDBJ whole genome shotgun (WGS) entry which is preliminary data.</text>
</comment>
<proteinExistence type="inferred from homology"/>
<dbReference type="PANTHER" id="PTHR10353:SF139">
    <property type="entry name" value="6-PHOSPHO-BETA-GLUCOSIDASE GMUD"/>
    <property type="match status" value="1"/>
</dbReference>
<name>A0AAW6CRK6_9FIRM</name>
<dbReference type="EMBL" id="JAQLXO010000008">
    <property type="protein sequence ID" value="MDB7982387.1"/>
    <property type="molecule type" value="Genomic_DNA"/>
</dbReference>
<dbReference type="PANTHER" id="PTHR10353">
    <property type="entry name" value="GLYCOSYL HYDROLASE"/>
    <property type="match status" value="1"/>
</dbReference>
<dbReference type="Proteomes" id="UP001212981">
    <property type="component" value="Unassembled WGS sequence"/>
</dbReference>
<dbReference type="GO" id="GO:0016052">
    <property type="term" value="P:carbohydrate catabolic process"/>
    <property type="evidence" value="ECO:0007669"/>
    <property type="project" value="TreeGrafter"/>
</dbReference>
<dbReference type="InterPro" id="IPR001360">
    <property type="entry name" value="Glyco_hydro_1"/>
</dbReference>
<gene>
    <name evidence="2" type="ORF">PND82_06125</name>
</gene>
<dbReference type="PRINTS" id="PR00131">
    <property type="entry name" value="GLHYDRLASE1"/>
</dbReference>
<comment type="similarity">
    <text evidence="1">Belongs to the glycosyl hydrolase 1 family.</text>
</comment>
<accession>A0AAW6CRK6</accession>
<dbReference type="Pfam" id="PF00232">
    <property type="entry name" value="Glyco_hydro_1"/>
    <property type="match status" value="1"/>
</dbReference>